<dbReference type="NCBIfam" id="TIGR04191">
    <property type="entry name" value="YphP_YqiW"/>
    <property type="match status" value="1"/>
</dbReference>
<reference evidence="3 4" key="1">
    <citation type="submission" date="2023-09" db="EMBL/GenBank/DDBJ databases">
        <authorList>
            <person name="Rey-Velasco X."/>
        </authorList>
    </citation>
    <scope>NUCLEOTIDE SEQUENCE [LARGE SCALE GENOMIC DNA]</scope>
    <source>
        <strain evidence="3 4">F394</strain>
    </source>
</reference>
<dbReference type="Proteomes" id="UP001267426">
    <property type="component" value="Unassembled WGS sequence"/>
</dbReference>
<dbReference type="Gene3D" id="3.40.30.10">
    <property type="entry name" value="Glutaredoxin"/>
    <property type="match status" value="1"/>
</dbReference>
<feature type="region of interest" description="Disordered" evidence="2">
    <location>
        <begin position="139"/>
        <end position="170"/>
    </location>
</feature>
<comment type="caution">
    <text evidence="3">The sequence shown here is derived from an EMBL/GenBank/DDBJ whole genome shotgun (WGS) entry which is preliminary data.</text>
</comment>
<accession>A0ABU3BMY6</accession>
<evidence type="ECO:0000256" key="2">
    <source>
        <dbReference type="SAM" id="MobiDB-lite"/>
    </source>
</evidence>
<protein>
    <submittedName>
        <fullName evidence="3">BrxA/BrxB family bacilliredoxin</fullName>
    </submittedName>
</protein>
<dbReference type="RefSeq" id="WP_311661898.1">
    <property type="nucleotide sequence ID" value="NZ_JAVRHT010000003.1"/>
</dbReference>
<dbReference type="Pfam" id="PF06491">
    <property type="entry name" value="Disulph_isomer"/>
    <property type="match status" value="1"/>
</dbReference>
<organism evidence="3 4">
    <name type="scientific">Rubrivirga litoralis</name>
    <dbReference type="NCBI Taxonomy" id="3075598"/>
    <lineage>
        <taxon>Bacteria</taxon>
        <taxon>Pseudomonadati</taxon>
        <taxon>Rhodothermota</taxon>
        <taxon>Rhodothermia</taxon>
        <taxon>Rhodothermales</taxon>
        <taxon>Rubricoccaceae</taxon>
        <taxon>Rubrivirga</taxon>
    </lineage>
</organism>
<evidence type="ECO:0000313" key="3">
    <source>
        <dbReference type="EMBL" id="MDT0630648.1"/>
    </source>
</evidence>
<dbReference type="InterPro" id="IPR009474">
    <property type="entry name" value="BrxB/BrxA"/>
</dbReference>
<gene>
    <name evidence="3" type="ORF">RM540_02715</name>
</gene>
<dbReference type="PANTHER" id="PTHR40052">
    <property type="entry name" value="UPF0403 PROTEIN YQIW-RELATED"/>
    <property type="match status" value="1"/>
</dbReference>
<keyword evidence="4" id="KW-1185">Reference proteome</keyword>
<proteinExistence type="inferred from homology"/>
<comment type="similarity">
    <text evidence="1">Belongs to the bacilliredoxin family.</text>
</comment>
<dbReference type="PANTHER" id="PTHR40052:SF2">
    <property type="entry name" value="BACILLIREDOXIN BRXA"/>
    <property type="match status" value="1"/>
</dbReference>
<evidence type="ECO:0000313" key="4">
    <source>
        <dbReference type="Proteomes" id="UP001267426"/>
    </source>
</evidence>
<name>A0ABU3BMY6_9BACT</name>
<evidence type="ECO:0000256" key="1">
    <source>
        <dbReference type="ARBA" id="ARBA00038305"/>
    </source>
</evidence>
<sequence length="170" mass="17943">MPYPEPLVAPMRDELTRLGVRELKTAADVDALADEAQTGTTLAIVNSVCGCAAANARPAVAHVQGLDVKPDRQVTVFAGQDLEATAALRDLLAGLPPSSPSMFLLKDGDPVFALERRHIEGRSASAIATDLKDAFERFCGPDAEDAPDEPLRPETAAPPAGRPSTFKSIL</sequence>
<dbReference type="EMBL" id="JAVRHT010000003">
    <property type="protein sequence ID" value="MDT0630648.1"/>
    <property type="molecule type" value="Genomic_DNA"/>
</dbReference>